<dbReference type="Proteomes" id="UP000266720">
    <property type="component" value="Chromosome"/>
</dbReference>
<name>A0A3G1AA05_9CREN</name>
<dbReference type="InterPro" id="IPR029057">
    <property type="entry name" value="PRTase-like"/>
</dbReference>
<dbReference type="RefSeq" id="WP_020962269.1">
    <property type="nucleotide sequence ID" value="NZ_CP007493.1"/>
</dbReference>
<protein>
    <submittedName>
        <fullName evidence="4">Xanthine-guanine phosphoribosyltransferase</fullName>
        <ecNumber evidence="4">2.4.2.22</ecNumber>
    </submittedName>
</protein>
<dbReference type="PANTHER" id="PTHR43363">
    <property type="entry name" value="HYPOXANTHINE PHOSPHORIBOSYLTRANSFERASE"/>
    <property type="match status" value="1"/>
</dbReference>
<dbReference type="SUPFAM" id="SSF53271">
    <property type="entry name" value="PRTase-like"/>
    <property type="match status" value="1"/>
</dbReference>
<dbReference type="CDD" id="cd06223">
    <property type="entry name" value="PRTases_typeI"/>
    <property type="match status" value="1"/>
</dbReference>
<sequence>MEKTEFVYISWEQLYLDTLELSKKIAHSGYRPDVMVAIARGGWVVGRILSDLLGIREVYAVTVKFYRDVAKPGDKPTLLQELNVDLASRQILVVDDIVDTGETLKETLRHILDKKPRELKTAALYVKSWSPIKPDFYVREYSSWVVFPYEIRETLKNASLPQGLLSELKKAGLTEEILRDILGQ</sequence>
<accession>A0A3G1AA05</accession>
<evidence type="ECO:0000256" key="1">
    <source>
        <dbReference type="ARBA" id="ARBA00022676"/>
    </source>
</evidence>
<dbReference type="STRING" id="697581.TCARB_1654"/>
<dbReference type="GeneID" id="16573232"/>
<keyword evidence="2 4" id="KW-0808">Transferase</keyword>
<dbReference type="GeneID" id="25407058"/>
<dbReference type="PANTHER" id="PTHR43363:SF2">
    <property type="entry name" value="PHOSPHORIBOSYLTRANSFERASE"/>
    <property type="match status" value="1"/>
</dbReference>
<reference evidence="5" key="1">
    <citation type="book" date="2010" name="EXTREMOPHILES" publisher="0:0-0">
        <title>Complete genome sequences of ten hyperthermophilic archaea reveal their metabolic capabilities and possible ecological roles.</title>
        <editorList>
            <person name="?"/>
        </editorList>
        <authorList>
            <person name="Ravin N.V."/>
            <person name="Mardanov A.V."/>
            <person name="Bonch-Osmolovskaya E.A."/>
            <person name="Skryabin K.G."/>
        </authorList>
    </citation>
    <scope>NUCLEOTIDE SEQUENCE [LARGE SCALE GENOMIC DNA]</scope>
    <source>
        <strain evidence="5">1505</strain>
    </source>
</reference>
<dbReference type="EC" id="2.4.2.22" evidence="4"/>
<dbReference type="AlphaFoldDB" id="A0A3G1AA05"/>
<proteinExistence type="predicted"/>
<evidence type="ECO:0000313" key="5">
    <source>
        <dbReference type="Proteomes" id="UP000266720"/>
    </source>
</evidence>
<dbReference type="GO" id="GO:0000310">
    <property type="term" value="F:xanthine phosphoribosyltransferase activity"/>
    <property type="evidence" value="ECO:0007669"/>
    <property type="project" value="UniProtKB-EC"/>
</dbReference>
<gene>
    <name evidence="4" type="ORF">TCARB_1654</name>
</gene>
<evidence type="ECO:0000256" key="2">
    <source>
        <dbReference type="ARBA" id="ARBA00022679"/>
    </source>
</evidence>
<dbReference type="EMBL" id="CP007493">
    <property type="protein sequence ID" value="AJB42694.1"/>
    <property type="molecule type" value="Genomic_DNA"/>
</dbReference>
<organism evidence="4 5">
    <name type="scientific">Thermofilum adornatum 1505</name>
    <dbReference type="NCBI Taxonomy" id="697581"/>
    <lineage>
        <taxon>Archaea</taxon>
        <taxon>Thermoproteota</taxon>
        <taxon>Thermoprotei</taxon>
        <taxon>Thermofilales</taxon>
        <taxon>Thermofilaceae</taxon>
        <taxon>Thermofilum</taxon>
    </lineage>
</organism>
<evidence type="ECO:0000259" key="3">
    <source>
        <dbReference type="Pfam" id="PF00156"/>
    </source>
</evidence>
<dbReference type="KEGG" id="tcb:TCARB_1654"/>
<keyword evidence="1 4" id="KW-0328">Glycosyltransferase</keyword>
<dbReference type="Pfam" id="PF00156">
    <property type="entry name" value="Pribosyltran"/>
    <property type="match status" value="1"/>
</dbReference>
<dbReference type="InterPro" id="IPR000836">
    <property type="entry name" value="PRTase_dom"/>
</dbReference>
<evidence type="ECO:0000313" key="4">
    <source>
        <dbReference type="EMBL" id="AJB42694.1"/>
    </source>
</evidence>
<feature type="domain" description="Phosphoribosyltransferase" evidence="3">
    <location>
        <begin position="17"/>
        <end position="148"/>
    </location>
</feature>
<dbReference type="Gene3D" id="3.40.50.2020">
    <property type="match status" value="1"/>
</dbReference>